<dbReference type="InterPro" id="IPR051347">
    <property type="entry name" value="Circadian_clock_KaiC-rel"/>
</dbReference>
<dbReference type="InterPro" id="IPR027417">
    <property type="entry name" value="P-loop_NTPase"/>
</dbReference>
<dbReference type="GO" id="GO:0004674">
    <property type="term" value="F:protein serine/threonine kinase activity"/>
    <property type="evidence" value="ECO:0007669"/>
    <property type="project" value="UniProtKB-EC"/>
</dbReference>
<dbReference type="SMART" id="SM00382">
    <property type="entry name" value="AAA"/>
    <property type="match status" value="1"/>
</dbReference>
<keyword evidence="2" id="KW-0808">Transferase</keyword>
<dbReference type="InterPro" id="IPR014774">
    <property type="entry name" value="KaiC-like_dom"/>
</dbReference>
<sequence length="192" mass="20912">MDATSNRLRPVEPIERLPIGISGFNEISGGGLVKGRSTLISGSSGSGKTLFCAETLFHLQSDRGMNAVFVSFEEKPEDIIRNVQSFDWSLRQFEADGRLILIDASIDHEVMSESGSYDLSGVLAQIEQAIDEIDADVVVLDSLAALFLQSSDDGIIRREIVRIRNRSASSQSTGTASILVTSSRTRRRSCSD</sequence>
<dbReference type="Proteomes" id="UP000317318">
    <property type="component" value="Chromosome"/>
</dbReference>
<dbReference type="EC" id="2.7.11.1" evidence="2"/>
<reference evidence="2 3" key="1">
    <citation type="submission" date="2019-02" db="EMBL/GenBank/DDBJ databases">
        <title>Deep-cultivation of Planctomycetes and their phenomic and genomic characterization uncovers novel biology.</title>
        <authorList>
            <person name="Wiegand S."/>
            <person name="Jogler M."/>
            <person name="Boedeker C."/>
            <person name="Pinto D."/>
            <person name="Vollmers J."/>
            <person name="Rivas-Marin E."/>
            <person name="Kohn T."/>
            <person name="Peeters S.H."/>
            <person name="Heuer A."/>
            <person name="Rast P."/>
            <person name="Oberbeckmann S."/>
            <person name="Bunk B."/>
            <person name="Jeske O."/>
            <person name="Meyerdierks A."/>
            <person name="Storesund J.E."/>
            <person name="Kallscheuer N."/>
            <person name="Luecker S."/>
            <person name="Lage O.M."/>
            <person name="Pohl T."/>
            <person name="Merkel B.J."/>
            <person name="Hornburger P."/>
            <person name="Mueller R.-W."/>
            <person name="Bruemmer F."/>
            <person name="Labrenz M."/>
            <person name="Spormann A.M."/>
            <person name="Op den Camp H."/>
            <person name="Overmann J."/>
            <person name="Amann R."/>
            <person name="Jetten M.S.M."/>
            <person name="Mascher T."/>
            <person name="Medema M.H."/>
            <person name="Devos D.P."/>
            <person name="Kaster A.-K."/>
            <person name="Ovreas L."/>
            <person name="Rohde M."/>
            <person name="Galperin M.Y."/>
            <person name="Jogler C."/>
        </authorList>
    </citation>
    <scope>NUCLEOTIDE SEQUENCE [LARGE SCALE GENOMIC DNA]</scope>
    <source>
        <strain evidence="2 3">Pan189</strain>
    </source>
</reference>
<evidence type="ECO:0000313" key="2">
    <source>
        <dbReference type="EMBL" id="QDT37417.1"/>
    </source>
</evidence>
<accession>A0A517R0J5</accession>
<organism evidence="2 3">
    <name type="scientific">Stratiformator vulcanicus</name>
    <dbReference type="NCBI Taxonomy" id="2527980"/>
    <lineage>
        <taxon>Bacteria</taxon>
        <taxon>Pseudomonadati</taxon>
        <taxon>Planctomycetota</taxon>
        <taxon>Planctomycetia</taxon>
        <taxon>Planctomycetales</taxon>
        <taxon>Planctomycetaceae</taxon>
        <taxon>Stratiformator</taxon>
    </lineage>
</organism>
<dbReference type="GO" id="GO:0005524">
    <property type="term" value="F:ATP binding"/>
    <property type="evidence" value="ECO:0007669"/>
    <property type="project" value="InterPro"/>
</dbReference>
<dbReference type="InterPro" id="IPR010624">
    <property type="entry name" value="KaiC_dom"/>
</dbReference>
<dbReference type="PRINTS" id="PR01874">
    <property type="entry name" value="DNAREPAIRADA"/>
</dbReference>
<dbReference type="AlphaFoldDB" id="A0A517R0J5"/>
<proteinExistence type="predicted"/>
<gene>
    <name evidence="2" type="primary">kaiC</name>
    <name evidence="2" type="ORF">Pan189_17970</name>
</gene>
<feature type="domain" description="KaiC" evidence="1">
    <location>
        <begin position="15"/>
        <end position="192"/>
    </location>
</feature>
<dbReference type="EMBL" id="CP036268">
    <property type="protein sequence ID" value="QDT37417.1"/>
    <property type="molecule type" value="Genomic_DNA"/>
</dbReference>
<name>A0A517R0J5_9PLAN</name>
<dbReference type="InterPro" id="IPR003593">
    <property type="entry name" value="AAA+_ATPase"/>
</dbReference>
<evidence type="ECO:0000259" key="1">
    <source>
        <dbReference type="PROSITE" id="PS51146"/>
    </source>
</evidence>
<dbReference type="PANTHER" id="PTHR42926:SF1">
    <property type="entry name" value="CIRCADIAN CLOCK OSCILLATOR PROTEIN KAIC 1"/>
    <property type="match status" value="1"/>
</dbReference>
<dbReference type="OrthoDB" id="9783783at2"/>
<keyword evidence="2" id="KW-0418">Kinase</keyword>
<evidence type="ECO:0000313" key="3">
    <source>
        <dbReference type="Proteomes" id="UP000317318"/>
    </source>
</evidence>
<dbReference type="KEGG" id="svp:Pan189_17970"/>
<dbReference type="PANTHER" id="PTHR42926">
    <property type="match status" value="1"/>
</dbReference>
<dbReference type="SUPFAM" id="SSF52540">
    <property type="entry name" value="P-loop containing nucleoside triphosphate hydrolases"/>
    <property type="match status" value="1"/>
</dbReference>
<dbReference type="PROSITE" id="PS51146">
    <property type="entry name" value="KAIC"/>
    <property type="match status" value="1"/>
</dbReference>
<keyword evidence="3" id="KW-1185">Reference proteome</keyword>
<protein>
    <submittedName>
        <fullName evidence="2">Circadian clock protein kinase KaiC</fullName>
        <ecNumber evidence="2">2.7.11.1</ecNumber>
    </submittedName>
</protein>
<dbReference type="RefSeq" id="WP_145363531.1">
    <property type="nucleotide sequence ID" value="NZ_CP036268.1"/>
</dbReference>
<dbReference type="Pfam" id="PF06745">
    <property type="entry name" value="ATPase"/>
    <property type="match status" value="1"/>
</dbReference>
<dbReference type="Gene3D" id="3.40.50.300">
    <property type="entry name" value="P-loop containing nucleotide triphosphate hydrolases"/>
    <property type="match status" value="1"/>
</dbReference>